<comment type="cofactor">
    <cofactor evidence="1">
        <name>FMN</name>
        <dbReference type="ChEBI" id="CHEBI:58210"/>
    </cofactor>
</comment>
<organism evidence="6 7">
    <name type="scientific">Psychroflexus salarius</name>
    <dbReference type="NCBI Taxonomy" id="1155689"/>
    <lineage>
        <taxon>Bacteria</taxon>
        <taxon>Pseudomonadati</taxon>
        <taxon>Bacteroidota</taxon>
        <taxon>Flavobacteriia</taxon>
        <taxon>Flavobacteriales</taxon>
        <taxon>Flavobacteriaceae</taxon>
        <taxon>Psychroflexus</taxon>
    </lineage>
</organism>
<reference evidence="6 7" key="1">
    <citation type="submission" date="2016-11" db="EMBL/GenBank/DDBJ databases">
        <authorList>
            <person name="Jaros S."/>
            <person name="Januszkiewicz K."/>
            <person name="Wedrychowicz H."/>
        </authorList>
    </citation>
    <scope>NUCLEOTIDE SEQUENCE [LARGE SCALE GENOMIC DNA]</scope>
    <source>
        <strain evidence="6 7">DSM 25661</strain>
    </source>
</reference>
<dbReference type="OrthoDB" id="5293996at2"/>
<dbReference type="EMBL" id="FQTW01000001">
    <property type="protein sequence ID" value="SHE35623.1"/>
    <property type="molecule type" value="Genomic_DNA"/>
</dbReference>
<dbReference type="Pfam" id="PF01613">
    <property type="entry name" value="Flavin_Reduct"/>
    <property type="match status" value="1"/>
</dbReference>
<proteinExistence type="inferred from homology"/>
<evidence type="ECO:0000259" key="5">
    <source>
        <dbReference type="Pfam" id="PF01613"/>
    </source>
</evidence>
<gene>
    <name evidence="6" type="ORF">SAMN05444278_101324</name>
</gene>
<dbReference type="PANTHER" id="PTHR33798">
    <property type="entry name" value="FLAVOPROTEIN OXYGENASE"/>
    <property type="match status" value="1"/>
</dbReference>
<dbReference type="STRING" id="1155689.SAMN05444278_101324"/>
<protein>
    <submittedName>
        <fullName evidence="6">NADH-FMN oxidoreductase RutF, flavin reductase (DIM6/NTAB) family</fullName>
    </submittedName>
</protein>
<sequence length="214" mass="24188">MAHLKKTDLNALESRYRANLINSCSGIKSVNLIGSTNNSGITNLAIFNSVMHIGSNPPMLGFILRPTTVRRDTYNNILENKQFTINQIPYHLIEQAHQTSAKYEVNASEFDELNIEQEFIEEFEAPFVKDSAIKMACRYVNSYLIEENGCRLIIGEIEHIIYDEKGQAEDGWLDVSKLKSTACIGLDAYVETQLIKRLSYAKPNENLKQISHGS</sequence>
<dbReference type="Proteomes" id="UP000184462">
    <property type="component" value="Unassembled WGS sequence"/>
</dbReference>
<dbReference type="InterPro" id="IPR012349">
    <property type="entry name" value="Split_barrel_FMN-bd"/>
</dbReference>
<dbReference type="InterPro" id="IPR002563">
    <property type="entry name" value="Flavin_Rdtase-like_dom"/>
</dbReference>
<accession>A0A1M4STQ7</accession>
<dbReference type="RefSeq" id="WP_073191098.1">
    <property type="nucleotide sequence ID" value="NZ_FQTW01000001.1"/>
</dbReference>
<feature type="domain" description="Flavin reductase like" evidence="5">
    <location>
        <begin position="30"/>
        <end position="167"/>
    </location>
</feature>
<dbReference type="GO" id="GO:0010181">
    <property type="term" value="F:FMN binding"/>
    <property type="evidence" value="ECO:0007669"/>
    <property type="project" value="InterPro"/>
</dbReference>
<evidence type="ECO:0000256" key="4">
    <source>
        <dbReference type="ARBA" id="ARBA00038054"/>
    </source>
</evidence>
<keyword evidence="2" id="KW-0285">Flavoprotein</keyword>
<dbReference type="AlphaFoldDB" id="A0A1M4STQ7"/>
<evidence type="ECO:0000256" key="3">
    <source>
        <dbReference type="ARBA" id="ARBA00022643"/>
    </source>
</evidence>
<name>A0A1M4STQ7_9FLAO</name>
<dbReference type="GO" id="GO:0016646">
    <property type="term" value="F:oxidoreductase activity, acting on the CH-NH group of donors, NAD or NADP as acceptor"/>
    <property type="evidence" value="ECO:0007669"/>
    <property type="project" value="UniProtKB-ARBA"/>
</dbReference>
<dbReference type="SUPFAM" id="SSF50475">
    <property type="entry name" value="FMN-binding split barrel"/>
    <property type="match status" value="1"/>
</dbReference>
<evidence type="ECO:0000313" key="7">
    <source>
        <dbReference type="Proteomes" id="UP000184462"/>
    </source>
</evidence>
<evidence type="ECO:0000313" key="6">
    <source>
        <dbReference type="EMBL" id="SHE35623.1"/>
    </source>
</evidence>
<keyword evidence="7" id="KW-1185">Reference proteome</keyword>
<dbReference type="Gene3D" id="2.30.110.10">
    <property type="entry name" value="Electron Transport, Fmn-binding Protein, Chain A"/>
    <property type="match status" value="1"/>
</dbReference>
<comment type="similarity">
    <text evidence="4">Belongs to the flavoredoxin family.</text>
</comment>
<keyword evidence="3" id="KW-0288">FMN</keyword>
<dbReference type="PANTHER" id="PTHR33798:SF5">
    <property type="entry name" value="FLAVIN REDUCTASE LIKE DOMAIN-CONTAINING PROTEIN"/>
    <property type="match status" value="1"/>
</dbReference>
<evidence type="ECO:0000256" key="2">
    <source>
        <dbReference type="ARBA" id="ARBA00022630"/>
    </source>
</evidence>
<evidence type="ECO:0000256" key="1">
    <source>
        <dbReference type="ARBA" id="ARBA00001917"/>
    </source>
</evidence>